<organism evidence="1 2">
    <name type="scientific">Mesorhizobium hungaricum</name>
    <dbReference type="NCBI Taxonomy" id="1566387"/>
    <lineage>
        <taxon>Bacteria</taxon>
        <taxon>Pseudomonadati</taxon>
        <taxon>Pseudomonadota</taxon>
        <taxon>Alphaproteobacteria</taxon>
        <taxon>Hyphomicrobiales</taxon>
        <taxon>Phyllobacteriaceae</taxon>
        <taxon>Mesorhizobium</taxon>
    </lineage>
</organism>
<sequence length="129" mass="13805">MAIANMIGATVQNTSPSAVLQAYVDGSRDLDCTKLVKCFHPKAIMTGILVDKPIAGTPELYLADIDRMASQGVSNEGYEARIESLIVKGSVASATVIMSGLAGLNFNDFMHLVEEDGHWSIISKLFTTV</sequence>
<dbReference type="EMBL" id="MDEO01000031">
    <property type="protein sequence ID" value="OCX18856.1"/>
    <property type="molecule type" value="Genomic_DNA"/>
</dbReference>
<evidence type="ECO:0000313" key="1">
    <source>
        <dbReference type="EMBL" id="OCX18856.1"/>
    </source>
</evidence>
<dbReference type="AlphaFoldDB" id="A0A1C2DW39"/>
<dbReference type="InterPro" id="IPR039437">
    <property type="entry name" value="FrzH/put_lumazine-bd"/>
</dbReference>
<protein>
    <recommendedName>
        <fullName evidence="3">Nuclear transport factor 2 family protein</fullName>
    </recommendedName>
</protein>
<dbReference type="Pfam" id="PF12893">
    <property type="entry name" value="Lumazine_bd_2"/>
    <property type="match status" value="1"/>
</dbReference>
<dbReference type="Gene3D" id="3.10.450.50">
    <property type="match status" value="1"/>
</dbReference>
<dbReference type="InterPro" id="IPR032710">
    <property type="entry name" value="NTF2-like_dom_sf"/>
</dbReference>
<evidence type="ECO:0000313" key="2">
    <source>
        <dbReference type="Proteomes" id="UP000094412"/>
    </source>
</evidence>
<proteinExistence type="predicted"/>
<dbReference type="OrthoDB" id="7451095at2"/>
<reference evidence="1 2" key="1">
    <citation type="submission" date="2016-08" db="EMBL/GenBank/DDBJ databases">
        <title>Whole genome sequence of Mesorhizobium sp. strain UASWS1009 isolated from industrial sewage.</title>
        <authorList>
            <person name="Crovadore J."/>
            <person name="Calmin G."/>
            <person name="Chablais R."/>
            <person name="Cochard B."/>
            <person name="Lefort F."/>
        </authorList>
    </citation>
    <scope>NUCLEOTIDE SEQUENCE [LARGE SCALE GENOMIC DNA]</scope>
    <source>
        <strain evidence="1 2">UASWS1009</strain>
    </source>
</reference>
<dbReference type="SUPFAM" id="SSF54427">
    <property type="entry name" value="NTF2-like"/>
    <property type="match status" value="1"/>
</dbReference>
<comment type="caution">
    <text evidence="1">The sequence shown here is derived from an EMBL/GenBank/DDBJ whole genome shotgun (WGS) entry which is preliminary data.</text>
</comment>
<dbReference type="STRING" id="1566387.QV13_11560"/>
<gene>
    <name evidence="1" type="ORF">QV13_11560</name>
</gene>
<keyword evidence="2" id="KW-1185">Reference proteome</keyword>
<evidence type="ECO:0008006" key="3">
    <source>
        <dbReference type="Google" id="ProtNLM"/>
    </source>
</evidence>
<accession>A0A1C2DW39</accession>
<name>A0A1C2DW39_9HYPH</name>
<dbReference type="Proteomes" id="UP000094412">
    <property type="component" value="Unassembled WGS sequence"/>
</dbReference>